<reference evidence="5" key="1">
    <citation type="submission" date="2016-10" db="EMBL/GenBank/DDBJ databases">
        <authorList>
            <person name="Varghese N."/>
            <person name="Submissions S."/>
        </authorList>
    </citation>
    <scope>NUCLEOTIDE SEQUENCE [LARGE SCALE GENOMIC DNA]</scope>
    <source>
        <strain evidence="5">DSM 43163</strain>
    </source>
</reference>
<feature type="transmembrane region" description="Helical" evidence="2">
    <location>
        <begin position="115"/>
        <end position="133"/>
    </location>
</feature>
<dbReference type="Proteomes" id="UP000236723">
    <property type="component" value="Unassembled WGS sequence"/>
</dbReference>
<proteinExistence type="predicted"/>
<feature type="transmembrane region" description="Helical" evidence="2">
    <location>
        <begin position="47"/>
        <end position="63"/>
    </location>
</feature>
<dbReference type="SMART" id="SM00331">
    <property type="entry name" value="PP2C_SIG"/>
    <property type="match status" value="1"/>
</dbReference>
<evidence type="ECO:0000259" key="3">
    <source>
        <dbReference type="SMART" id="SM00331"/>
    </source>
</evidence>
<dbReference type="PANTHER" id="PTHR43156">
    <property type="entry name" value="STAGE II SPORULATION PROTEIN E-RELATED"/>
    <property type="match status" value="1"/>
</dbReference>
<feature type="domain" description="PPM-type phosphatase" evidence="3">
    <location>
        <begin position="166"/>
        <end position="378"/>
    </location>
</feature>
<dbReference type="InterPro" id="IPR001932">
    <property type="entry name" value="PPM-type_phosphatase-like_dom"/>
</dbReference>
<dbReference type="InterPro" id="IPR052016">
    <property type="entry name" value="Bact_Sigma-Reg"/>
</dbReference>
<name>A0A1H6B344_9ACTN</name>
<dbReference type="Pfam" id="PF07228">
    <property type="entry name" value="SpoIIE"/>
    <property type="match status" value="1"/>
</dbReference>
<organism evidence="4 5">
    <name type="scientific">Thermomonospora echinospora</name>
    <dbReference type="NCBI Taxonomy" id="1992"/>
    <lineage>
        <taxon>Bacteria</taxon>
        <taxon>Bacillati</taxon>
        <taxon>Actinomycetota</taxon>
        <taxon>Actinomycetes</taxon>
        <taxon>Streptosporangiales</taxon>
        <taxon>Thermomonosporaceae</taxon>
        <taxon>Thermomonospora</taxon>
    </lineage>
</organism>
<keyword evidence="2" id="KW-1133">Transmembrane helix</keyword>
<keyword evidence="2" id="KW-0472">Membrane</keyword>
<feature type="transmembrane region" description="Helical" evidence="2">
    <location>
        <begin position="91"/>
        <end position="109"/>
    </location>
</feature>
<evidence type="ECO:0000256" key="1">
    <source>
        <dbReference type="ARBA" id="ARBA00022801"/>
    </source>
</evidence>
<evidence type="ECO:0000313" key="5">
    <source>
        <dbReference type="Proteomes" id="UP000236723"/>
    </source>
</evidence>
<evidence type="ECO:0000313" key="4">
    <source>
        <dbReference type="EMBL" id="SEG55273.1"/>
    </source>
</evidence>
<dbReference type="PANTHER" id="PTHR43156:SF2">
    <property type="entry name" value="STAGE II SPORULATION PROTEIN E"/>
    <property type="match status" value="1"/>
</dbReference>
<keyword evidence="2" id="KW-0812">Transmembrane</keyword>
<dbReference type="EMBL" id="FNVO01000006">
    <property type="protein sequence ID" value="SEG55273.1"/>
    <property type="molecule type" value="Genomic_DNA"/>
</dbReference>
<dbReference type="Gene3D" id="3.60.40.10">
    <property type="entry name" value="PPM-type phosphatase domain"/>
    <property type="match status" value="1"/>
</dbReference>
<dbReference type="InterPro" id="IPR036457">
    <property type="entry name" value="PPM-type-like_dom_sf"/>
</dbReference>
<keyword evidence="5" id="KW-1185">Reference proteome</keyword>
<keyword evidence="1" id="KW-0378">Hydrolase</keyword>
<accession>A0A1H6B344</accession>
<protein>
    <submittedName>
        <fullName evidence="4">Stage II sporulation protein E (SpoIIE)</fullName>
    </submittedName>
</protein>
<gene>
    <name evidence="4" type="ORF">SAMN04489712_106218</name>
</gene>
<evidence type="ECO:0000256" key="2">
    <source>
        <dbReference type="SAM" id="Phobius"/>
    </source>
</evidence>
<sequence>MLGTVPEMLQRLVHLLPPRVRAFLRRIPVLVRFYQWLRRGRLTRERYMFVVLALVAVGLGFSATWSEAWAPSGALVLTVLAGGLLLRVRSLVALLGVVAVMLGYDMWQLSVAKVGPGMIATVVITAVLALTLARTRQQLGVQGLRGEYMLLELRDRLRRQGEMPPLPPGWGAQVVLLQAGGSSFGGDFVVSSCDGKTLEVALVDVSGKGVDAGTRALMLSGAFGGLLGSIQPDRFLPSCNDYLHRQRWDEGFVTAVHLVLDLTTGDYVVESAGHPPTAQFDSTVGTWQVNSAKGVVLGVVPELRCEPERGTLRSGDALLLYTDGLVEAPGQDLDAGIDRLLTEAERLVPQGFGKGAKELVETMAAARDDDCALVLIWRR</sequence>
<dbReference type="AlphaFoldDB" id="A0A1H6B344"/>
<dbReference type="GO" id="GO:0016791">
    <property type="term" value="F:phosphatase activity"/>
    <property type="evidence" value="ECO:0007669"/>
    <property type="project" value="TreeGrafter"/>
</dbReference>